<keyword evidence="3" id="KW-1185">Reference proteome</keyword>
<gene>
    <name evidence="2" type="ORF">Tco_1031345</name>
</gene>
<reference evidence="2" key="2">
    <citation type="submission" date="2022-01" db="EMBL/GenBank/DDBJ databases">
        <authorList>
            <person name="Yamashiro T."/>
            <person name="Shiraishi A."/>
            <person name="Satake H."/>
            <person name="Nakayama K."/>
        </authorList>
    </citation>
    <scope>NUCLEOTIDE SEQUENCE</scope>
</reference>
<proteinExistence type="predicted"/>
<protein>
    <submittedName>
        <fullName evidence="2">Uncharacterized protein</fullName>
    </submittedName>
</protein>
<feature type="compositionally biased region" description="Basic and acidic residues" evidence="1">
    <location>
        <begin position="49"/>
        <end position="64"/>
    </location>
</feature>
<sequence>MSVPHHRCTTPNTQPIPDAEEVVPMPHESPLHSVHSLRHNEEDEEDIEDSSKQERKISAIDKDPTISLVQPKQEMEHDVGIAEETTWFQEDAEIQEKNSADTEILLQEEEPTELMEDHGSGEKGDKEVSTVRAEHSIVIPEVSTTAANLVYIRRSAQKRKYKGKAIMQESEPPNKVKKRVQVQMSMDEELAKQVFEEEQAKAMAEQEQERINFEAALELQKQLDEREEVAAEPIQAQKIDWSDPAVLRYHAQLNRPYSIAEVRKNMVMYLKN</sequence>
<reference evidence="2" key="1">
    <citation type="journal article" date="2022" name="Int. J. Mol. Sci.">
        <title>Draft Genome of Tanacetum Coccineum: Genomic Comparison of Closely Related Tanacetum-Family Plants.</title>
        <authorList>
            <person name="Yamashiro T."/>
            <person name="Shiraishi A."/>
            <person name="Nakayama K."/>
            <person name="Satake H."/>
        </authorList>
    </citation>
    <scope>NUCLEOTIDE SEQUENCE</scope>
</reference>
<accession>A0ABQ5G9J8</accession>
<dbReference type="Proteomes" id="UP001151760">
    <property type="component" value="Unassembled WGS sequence"/>
</dbReference>
<evidence type="ECO:0000313" key="3">
    <source>
        <dbReference type="Proteomes" id="UP001151760"/>
    </source>
</evidence>
<comment type="caution">
    <text evidence="2">The sequence shown here is derived from an EMBL/GenBank/DDBJ whole genome shotgun (WGS) entry which is preliminary data.</text>
</comment>
<evidence type="ECO:0000256" key="1">
    <source>
        <dbReference type="SAM" id="MobiDB-lite"/>
    </source>
</evidence>
<name>A0ABQ5G9J8_9ASTR</name>
<organism evidence="2 3">
    <name type="scientific">Tanacetum coccineum</name>
    <dbReference type="NCBI Taxonomy" id="301880"/>
    <lineage>
        <taxon>Eukaryota</taxon>
        <taxon>Viridiplantae</taxon>
        <taxon>Streptophyta</taxon>
        <taxon>Embryophyta</taxon>
        <taxon>Tracheophyta</taxon>
        <taxon>Spermatophyta</taxon>
        <taxon>Magnoliopsida</taxon>
        <taxon>eudicotyledons</taxon>
        <taxon>Gunneridae</taxon>
        <taxon>Pentapetalae</taxon>
        <taxon>asterids</taxon>
        <taxon>campanulids</taxon>
        <taxon>Asterales</taxon>
        <taxon>Asteraceae</taxon>
        <taxon>Asteroideae</taxon>
        <taxon>Anthemideae</taxon>
        <taxon>Anthemidinae</taxon>
        <taxon>Tanacetum</taxon>
    </lineage>
</organism>
<evidence type="ECO:0000313" key="2">
    <source>
        <dbReference type="EMBL" id="GJT72059.1"/>
    </source>
</evidence>
<feature type="region of interest" description="Disordered" evidence="1">
    <location>
        <begin position="1"/>
        <end position="77"/>
    </location>
</feature>
<dbReference type="EMBL" id="BQNB010018223">
    <property type="protein sequence ID" value="GJT72059.1"/>
    <property type="molecule type" value="Genomic_DNA"/>
</dbReference>